<organism evidence="2">
    <name type="scientific">bioreactor metagenome</name>
    <dbReference type="NCBI Taxonomy" id="1076179"/>
    <lineage>
        <taxon>unclassified sequences</taxon>
        <taxon>metagenomes</taxon>
        <taxon>ecological metagenomes</taxon>
    </lineage>
</organism>
<reference evidence="2" key="1">
    <citation type="submission" date="2019-08" db="EMBL/GenBank/DDBJ databases">
        <authorList>
            <person name="Kucharzyk K."/>
            <person name="Murdoch R.W."/>
            <person name="Higgins S."/>
            <person name="Loffler F."/>
        </authorList>
    </citation>
    <scope>NUCLEOTIDE SEQUENCE</scope>
</reference>
<feature type="region of interest" description="Disordered" evidence="1">
    <location>
        <begin position="1"/>
        <end position="33"/>
    </location>
</feature>
<gene>
    <name evidence="2" type="ORF">SDC9_175227</name>
</gene>
<name>A0A645GVX1_9ZZZZ</name>
<sequence>MNFICERDTVEKDGEGGEEEQGDGNAFGEAQRGKCKGPDAFFILHFERFELFDALAQNGVCRQQHDKGADEYEEGDHILLLEGLQNVCDVCHAVTILYFLSAIHQLGCLAESNPA</sequence>
<evidence type="ECO:0000256" key="1">
    <source>
        <dbReference type="SAM" id="MobiDB-lite"/>
    </source>
</evidence>
<comment type="caution">
    <text evidence="2">The sequence shown here is derived from an EMBL/GenBank/DDBJ whole genome shotgun (WGS) entry which is preliminary data.</text>
</comment>
<accession>A0A645GVX1</accession>
<evidence type="ECO:0000313" key="2">
    <source>
        <dbReference type="EMBL" id="MPN27793.1"/>
    </source>
</evidence>
<protein>
    <submittedName>
        <fullName evidence="2">Uncharacterized protein</fullName>
    </submittedName>
</protein>
<proteinExistence type="predicted"/>
<dbReference type="AlphaFoldDB" id="A0A645GVX1"/>
<dbReference type="EMBL" id="VSSQ01077805">
    <property type="protein sequence ID" value="MPN27793.1"/>
    <property type="molecule type" value="Genomic_DNA"/>
</dbReference>
<feature type="compositionally biased region" description="Basic and acidic residues" evidence="1">
    <location>
        <begin position="1"/>
        <end position="15"/>
    </location>
</feature>